<proteinExistence type="predicted"/>
<reference evidence="2 3" key="1">
    <citation type="journal article" date="2011" name="PLoS Pathog.">
        <title>Dynamic evolution of pathogenicity revealed by sequencing and comparative genomics of 19 Pseudomonas syringae isolates.</title>
        <authorList>
            <person name="Baltrus D.A."/>
            <person name="Nishimura M.T."/>
            <person name="Romanchuk A."/>
            <person name="Chang J.H."/>
            <person name="Mukhtar M.S."/>
            <person name="Cherkis K."/>
            <person name="Roach J."/>
            <person name="Grant S.R."/>
            <person name="Jones C.D."/>
            <person name="Dangl J.L."/>
        </authorList>
    </citation>
    <scope>NUCLEOTIDE SEQUENCE [LARGE SCALE GENOMIC DNA]</scope>
    <source>
        <strain evidence="2 3">M301315</strain>
    </source>
</reference>
<dbReference type="Proteomes" id="UP000006426">
    <property type="component" value="Plasmid pmppla107"/>
</dbReference>
<evidence type="ECO:0008006" key="4">
    <source>
        <dbReference type="Google" id="ProtNLM"/>
    </source>
</evidence>
<evidence type="ECO:0000313" key="3">
    <source>
        <dbReference type="Proteomes" id="UP000006426"/>
    </source>
</evidence>
<sequence>MLKKTLMAIAFTLAASSGSANASILDDLSLQITSISPARALKSLAEDPSNEQAALKLQKIIADSSSGAQRVFASWQSEEEQSLYPQWPEVGLNLLRWIEPGHTYDWKHGVRLPGGQISYQQDSLVDLERTQAIHQTFAAVQEEGRGYLIHDGAKPQHVVPSTSERLLSEGYAPIAPDNKPVVVCRLGNGSQAPYAEMSVGQRDRFQAATGLAFNVCLSGSAAQSYWKGRYGDFVDGYYDRTKRLHPGETY</sequence>
<feature type="chain" id="PRO_5042189015" description="Lipoprotein" evidence="1">
    <location>
        <begin position="23"/>
        <end position="250"/>
    </location>
</feature>
<keyword evidence="2" id="KW-0614">Plasmid</keyword>
<organism evidence="2 3">
    <name type="scientific">Pseudomonas amygdali pv. lachrymans str. M301315</name>
    <dbReference type="NCBI Taxonomy" id="629260"/>
    <lineage>
        <taxon>Bacteria</taxon>
        <taxon>Pseudomonadati</taxon>
        <taxon>Pseudomonadota</taxon>
        <taxon>Gammaproteobacteria</taxon>
        <taxon>Pseudomonadales</taxon>
        <taxon>Pseudomonadaceae</taxon>
        <taxon>Pseudomonas</taxon>
        <taxon>Pseudomonas amygdali</taxon>
    </lineage>
</organism>
<feature type="signal peptide" evidence="1">
    <location>
        <begin position="1"/>
        <end position="22"/>
    </location>
</feature>
<dbReference type="RefSeq" id="WP_005742423.1">
    <property type="nucleotide sequence ID" value="NZ_CP031226.1"/>
</dbReference>
<name>A0AAD0M468_PSEAV</name>
<keyword evidence="1" id="KW-0732">Signal</keyword>
<dbReference type="EMBL" id="CP031226">
    <property type="protein sequence ID" value="AXH59405.1"/>
    <property type="molecule type" value="Genomic_DNA"/>
</dbReference>
<evidence type="ECO:0000313" key="2">
    <source>
        <dbReference type="EMBL" id="AXH59405.1"/>
    </source>
</evidence>
<dbReference type="AlphaFoldDB" id="A0AAD0M468"/>
<accession>A0AAD0M468</accession>
<protein>
    <recommendedName>
        <fullName evidence="4">Lipoprotein</fullName>
    </recommendedName>
</protein>
<dbReference type="GeneID" id="39473887"/>
<geneLocation type="plasmid" evidence="3">
    <name>pmppla107</name>
</geneLocation>
<gene>
    <name evidence="2" type="ORF">PLA107_029710</name>
</gene>
<evidence type="ECO:0000256" key="1">
    <source>
        <dbReference type="SAM" id="SignalP"/>
    </source>
</evidence>